<accession>A0A6J4M599</accession>
<feature type="non-terminal residue" evidence="1">
    <location>
        <position position="1"/>
    </location>
</feature>
<dbReference type="AlphaFoldDB" id="A0A6J4M599"/>
<protein>
    <submittedName>
        <fullName evidence="1">Uncharacterized protein</fullName>
    </submittedName>
</protein>
<name>A0A6J4M599_9BACT</name>
<organism evidence="1">
    <name type="scientific">uncultured Gemmatimonadota bacterium</name>
    <dbReference type="NCBI Taxonomy" id="203437"/>
    <lineage>
        <taxon>Bacteria</taxon>
        <taxon>Pseudomonadati</taxon>
        <taxon>Gemmatimonadota</taxon>
        <taxon>environmental samples</taxon>
    </lineage>
</organism>
<gene>
    <name evidence="1" type="ORF">AVDCRST_MAG68-3474</name>
</gene>
<dbReference type="EMBL" id="CADCTW010000165">
    <property type="protein sequence ID" value="CAA9349291.1"/>
    <property type="molecule type" value="Genomic_DNA"/>
</dbReference>
<evidence type="ECO:0000313" key="1">
    <source>
        <dbReference type="EMBL" id="CAA9349291.1"/>
    </source>
</evidence>
<sequence>EPAPPPPADFWRAGPELDSLHITPRAAEVPDAVLRQLGPLPPEAGGERAFRTLANAYSVFTAAAERRAFAEGDDDA</sequence>
<reference evidence="1" key="1">
    <citation type="submission" date="2020-02" db="EMBL/GenBank/DDBJ databases">
        <authorList>
            <person name="Meier V. D."/>
        </authorList>
    </citation>
    <scope>NUCLEOTIDE SEQUENCE</scope>
    <source>
        <strain evidence="1">AVDCRST_MAG68</strain>
    </source>
</reference>
<proteinExistence type="predicted"/>